<dbReference type="Proteomes" id="UP000188357">
    <property type="component" value="Unassembled WGS sequence"/>
</dbReference>
<evidence type="ECO:0000256" key="5">
    <source>
        <dbReference type="ARBA" id="ARBA00023136"/>
    </source>
</evidence>
<feature type="transmembrane region" description="Helical" evidence="7">
    <location>
        <begin position="48"/>
        <end position="71"/>
    </location>
</feature>
<feature type="region of interest" description="Disordered" evidence="6">
    <location>
        <begin position="146"/>
        <end position="175"/>
    </location>
</feature>
<evidence type="ECO:0000256" key="4">
    <source>
        <dbReference type="ARBA" id="ARBA00022989"/>
    </source>
</evidence>
<evidence type="ECO:0000256" key="2">
    <source>
        <dbReference type="ARBA" id="ARBA00022475"/>
    </source>
</evidence>
<sequence length="175" mass="18349">MAIASNSSNNQSPTSKSKISLPVAIIFTLAIVIIIRESAVLICQALGFASAGNIVGLIALFLLLMGLRFTVGLPEWLTSASNTLLVDSGFAFLPVSAGAGLLIFGLGDEFLGIMLTLIISTLIPLWGLGKLSNIWLNDGQTVAASEGTEQTQAESSSLIKYDSDSFNPTDNKGDK</sequence>
<feature type="transmembrane region" description="Helical" evidence="7">
    <location>
        <begin position="83"/>
        <end position="104"/>
    </location>
</feature>
<reference evidence="8 9" key="1">
    <citation type="submission" date="2017-02" db="EMBL/GenBank/DDBJ databases">
        <authorList>
            <person name="Peterson S.W."/>
        </authorList>
    </citation>
    <scope>NUCLEOTIDE SEQUENCE [LARGE SCALE GENOMIC DNA]</scope>
    <source>
        <strain evidence="8">Psychrobacter_piechaudii</strain>
    </source>
</reference>
<protein>
    <submittedName>
        <fullName evidence="8">LrgA family protein</fullName>
    </submittedName>
</protein>
<evidence type="ECO:0000256" key="3">
    <source>
        <dbReference type="ARBA" id="ARBA00022692"/>
    </source>
</evidence>
<accession>A0A1R4GWP0</accession>
<feature type="transmembrane region" description="Helical" evidence="7">
    <location>
        <begin position="110"/>
        <end position="128"/>
    </location>
</feature>
<name>A0A1R4GWP0_9GAMM</name>
<keyword evidence="9" id="KW-1185">Reference proteome</keyword>
<comment type="subcellular location">
    <subcellularLocation>
        <location evidence="1">Cell membrane</location>
        <topology evidence="1">Multi-pass membrane protein</topology>
    </subcellularLocation>
</comment>
<dbReference type="AlphaFoldDB" id="A0A1R4GWP0"/>
<evidence type="ECO:0000313" key="8">
    <source>
        <dbReference type="EMBL" id="SJM72551.1"/>
    </source>
</evidence>
<organism evidence="8 9">
    <name type="scientific">Psychrobacter piechaudii</name>
    <dbReference type="NCBI Taxonomy" id="1945521"/>
    <lineage>
        <taxon>Bacteria</taxon>
        <taxon>Pseudomonadati</taxon>
        <taxon>Pseudomonadota</taxon>
        <taxon>Gammaproteobacteria</taxon>
        <taxon>Moraxellales</taxon>
        <taxon>Moraxellaceae</taxon>
        <taxon>Psychrobacter</taxon>
    </lineage>
</organism>
<dbReference type="InterPro" id="IPR005538">
    <property type="entry name" value="LrgA/CidA"/>
</dbReference>
<evidence type="ECO:0000256" key="6">
    <source>
        <dbReference type="SAM" id="MobiDB-lite"/>
    </source>
</evidence>
<evidence type="ECO:0000256" key="1">
    <source>
        <dbReference type="ARBA" id="ARBA00004651"/>
    </source>
</evidence>
<feature type="transmembrane region" description="Helical" evidence="7">
    <location>
        <begin position="21"/>
        <end position="42"/>
    </location>
</feature>
<dbReference type="RefSeq" id="WP_244156622.1">
    <property type="nucleotide sequence ID" value="NZ_FUGE01000177.1"/>
</dbReference>
<keyword evidence="3 7" id="KW-0812">Transmembrane</keyword>
<dbReference type="EMBL" id="FUGE01000177">
    <property type="protein sequence ID" value="SJM72551.1"/>
    <property type="molecule type" value="Genomic_DNA"/>
</dbReference>
<keyword evidence="5 7" id="KW-0472">Membrane</keyword>
<dbReference type="Pfam" id="PF03788">
    <property type="entry name" value="LrgA"/>
    <property type="match status" value="1"/>
</dbReference>
<evidence type="ECO:0000256" key="7">
    <source>
        <dbReference type="SAM" id="Phobius"/>
    </source>
</evidence>
<keyword evidence="4 7" id="KW-1133">Transmembrane helix</keyword>
<keyword evidence="2" id="KW-1003">Cell membrane</keyword>
<gene>
    <name evidence="8" type="ORF">A1232T_01805</name>
</gene>
<proteinExistence type="predicted"/>
<evidence type="ECO:0000313" key="9">
    <source>
        <dbReference type="Proteomes" id="UP000188357"/>
    </source>
</evidence>
<dbReference type="STRING" id="1945521.A1232T_01805"/>